<dbReference type="InterPro" id="IPR050241">
    <property type="entry name" value="NAD-cap_RNA_hydrolase_NudC"/>
</dbReference>
<sequence>MAETHVNFLGGSPLNRLSWLRTSTPFLTAVLASPHTRWILFRAGEPLVKVDAATKSHTLTRLPTPEVYPLLGKEPIFGQGNTLGEAAKTVDDEGKAITHVEAARIHGPPIVFLGLHEPDSIAGQAALALPSSDFSAKADPQTVAANIVGTPYFGLDVSEADASIVDAVAKNAESEFMEPRAASQGLSAFDAAVFAEARSMIDWNARNSFCPGCGSPTYSLWAGWKRACITVLPWVENTTKKPCPSAKGLHNYSHPRTDPVVIMAIIDETGDKILLGRNRKFPNGFYSTLAGFIEPGESFEDAVKREIWEEAGVRVWGVKYHSGQPWPYPASLMVGFYAFADASKPIRTDLDNELVDARWFSREEVQDVLAHKLGSTITRQEHKKFDADEEDKDVHKDAKAVALDKPPAFRVPPRTAIAEHAQRHPDTLQFLFIRLLPLKLRS</sequence>
<dbReference type="Pfam" id="PF00293">
    <property type="entry name" value="NUDIX"/>
    <property type="match status" value="1"/>
</dbReference>
<keyword evidence="12" id="KW-1185">Reference proteome</keyword>
<dbReference type="Gene3D" id="3.90.79.10">
    <property type="entry name" value="Nucleoside Triphosphate Pyrophosphohydrolase"/>
    <property type="match status" value="1"/>
</dbReference>
<dbReference type="SUPFAM" id="SSF55811">
    <property type="entry name" value="Nudix"/>
    <property type="match status" value="1"/>
</dbReference>
<dbReference type="GO" id="GO:0006742">
    <property type="term" value="P:NADP+ catabolic process"/>
    <property type="evidence" value="ECO:0007669"/>
    <property type="project" value="TreeGrafter"/>
</dbReference>
<dbReference type="InterPro" id="IPR049734">
    <property type="entry name" value="NudC-like_C"/>
</dbReference>
<keyword evidence="6" id="KW-0378">Hydrolase</keyword>
<organism evidence="11 12">
    <name type="scientific">Pyrrhoderma noxium</name>
    <dbReference type="NCBI Taxonomy" id="2282107"/>
    <lineage>
        <taxon>Eukaryota</taxon>
        <taxon>Fungi</taxon>
        <taxon>Dikarya</taxon>
        <taxon>Basidiomycota</taxon>
        <taxon>Agaricomycotina</taxon>
        <taxon>Agaricomycetes</taxon>
        <taxon>Hymenochaetales</taxon>
        <taxon>Hymenochaetaceae</taxon>
        <taxon>Pyrrhoderma</taxon>
    </lineage>
</organism>
<comment type="cofactor">
    <cofactor evidence="1">
        <name>Mg(2+)</name>
        <dbReference type="ChEBI" id="CHEBI:18420"/>
    </cofactor>
</comment>
<dbReference type="PANTHER" id="PTHR42904:SF6">
    <property type="entry name" value="NAD-CAPPED RNA HYDROLASE NUDT12"/>
    <property type="match status" value="1"/>
</dbReference>
<comment type="catalytic activity">
    <reaction evidence="9">
        <text>a 5'-end NAD(+)-phospho-ribonucleoside in mRNA + H2O = a 5'-end phospho-adenosine-phospho-ribonucleoside in mRNA + beta-nicotinamide D-ribonucleotide + 2 H(+)</text>
        <dbReference type="Rhea" id="RHEA:60876"/>
        <dbReference type="Rhea" id="RHEA-COMP:15698"/>
        <dbReference type="Rhea" id="RHEA-COMP:15719"/>
        <dbReference type="ChEBI" id="CHEBI:14649"/>
        <dbReference type="ChEBI" id="CHEBI:15377"/>
        <dbReference type="ChEBI" id="CHEBI:15378"/>
        <dbReference type="ChEBI" id="CHEBI:144029"/>
        <dbReference type="ChEBI" id="CHEBI:144051"/>
    </reaction>
    <physiologicalReaction direction="left-to-right" evidence="9">
        <dbReference type="Rhea" id="RHEA:60877"/>
    </physiologicalReaction>
</comment>
<dbReference type="GO" id="GO:0046872">
    <property type="term" value="F:metal ion binding"/>
    <property type="evidence" value="ECO:0007669"/>
    <property type="project" value="UniProtKB-KW"/>
</dbReference>
<dbReference type="Proteomes" id="UP000217199">
    <property type="component" value="Unassembled WGS sequence"/>
</dbReference>
<dbReference type="InParanoid" id="A0A286UFT3"/>
<dbReference type="EMBL" id="NBII01000005">
    <property type="protein sequence ID" value="PAV18461.1"/>
    <property type="molecule type" value="Genomic_DNA"/>
</dbReference>
<accession>A0A286UFT3</accession>
<dbReference type="PROSITE" id="PS51462">
    <property type="entry name" value="NUDIX"/>
    <property type="match status" value="1"/>
</dbReference>
<dbReference type="InterPro" id="IPR000086">
    <property type="entry name" value="NUDIX_hydrolase_dom"/>
</dbReference>
<dbReference type="AlphaFoldDB" id="A0A286UFT3"/>
<evidence type="ECO:0000259" key="10">
    <source>
        <dbReference type="PROSITE" id="PS51462"/>
    </source>
</evidence>
<evidence type="ECO:0000256" key="3">
    <source>
        <dbReference type="ARBA" id="ARBA00009595"/>
    </source>
</evidence>
<evidence type="ECO:0000256" key="4">
    <source>
        <dbReference type="ARBA" id="ARBA00012381"/>
    </source>
</evidence>
<evidence type="ECO:0000256" key="5">
    <source>
        <dbReference type="ARBA" id="ARBA00022723"/>
    </source>
</evidence>
<dbReference type="GO" id="GO:0005777">
    <property type="term" value="C:peroxisome"/>
    <property type="evidence" value="ECO:0007669"/>
    <property type="project" value="TreeGrafter"/>
</dbReference>
<protein>
    <recommendedName>
        <fullName evidence="4">NAD(+) diphosphatase</fullName>
        <ecNumber evidence="4">3.6.1.22</ecNumber>
    </recommendedName>
</protein>
<evidence type="ECO:0000256" key="9">
    <source>
        <dbReference type="ARBA" id="ARBA00023679"/>
    </source>
</evidence>
<dbReference type="InterPro" id="IPR020084">
    <property type="entry name" value="NUDIX_hydrolase_CS"/>
</dbReference>
<evidence type="ECO:0000256" key="1">
    <source>
        <dbReference type="ARBA" id="ARBA00001946"/>
    </source>
</evidence>
<dbReference type="FunCoup" id="A0A286UFT3">
    <property type="interactions" value="79"/>
</dbReference>
<dbReference type="NCBIfam" id="NF001299">
    <property type="entry name" value="PRK00241.1"/>
    <property type="match status" value="1"/>
</dbReference>
<evidence type="ECO:0000313" key="11">
    <source>
        <dbReference type="EMBL" id="PAV18461.1"/>
    </source>
</evidence>
<dbReference type="InterPro" id="IPR015797">
    <property type="entry name" value="NUDIX_hydrolase-like_dom_sf"/>
</dbReference>
<evidence type="ECO:0000313" key="12">
    <source>
        <dbReference type="Proteomes" id="UP000217199"/>
    </source>
</evidence>
<dbReference type="EC" id="3.6.1.22" evidence="4"/>
<dbReference type="GO" id="GO:0005829">
    <property type="term" value="C:cytosol"/>
    <property type="evidence" value="ECO:0007669"/>
    <property type="project" value="TreeGrafter"/>
</dbReference>
<keyword evidence="5" id="KW-0479">Metal-binding</keyword>
<dbReference type="CDD" id="cd03429">
    <property type="entry name" value="NUDIX_NADH_pyrophosphatase_Nudt13"/>
    <property type="match status" value="1"/>
</dbReference>
<dbReference type="PANTHER" id="PTHR42904">
    <property type="entry name" value="NUDIX HYDROLASE, NUDC SUBFAMILY"/>
    <property type="match status" value="1"/>
</dbReference>
<dbReference type="GO" id="GO:0035529">
    <property type="term" value="F:NADH pyrophosphatase activity"/>
    <property type="evidence" value="ECO:0007669"/>
    <property type="project" value="TreeGrafter"/>
</dbReference>
<comment type="similarity">
    <text evidence="3">Belongs to the Nudix hydrolase family. NudC subfamily.</text>
</comment>
<evidence type="ECO:0000256" key="2">
    <source>
        <dbReference type="ARBA" id="ARBA00001947"/>
    </source>
</evidence>
<evidence type="ECO:0000256" key="7">
    <source>
        <dbReference type="ARBA" id="ARBA00022842"/>
    </source>
</evidence>
<keyword evidence="8" id="KW-0520">NAD</keyword>
<comment type="cofactor">
    <cofactor evidence="2">
        <name>Zn(2+)</name>
        <dbReference type="ChEBI" id="CHEBI:29105"/>
    </cofactor>
</comment>
<comment type="caution">
    <text evidence="11">The sequence shown here is derived from an EMBL/GenBank/DDBJ whole genome shotgun (WGS) entry which is preliminary data.</text>
</comment>
<dbReference type="OrthoDB" id="10249612at2759"/>
<dbReference type="GO" id="GO:0019677">
    <property type="term" value="P:NAD+ catabolic process"/>
    <property type="evidence" value="ECO:0007669"/>
    <property type="project" value="TreeGrafter"/>
</dbReference>
<dbReference type="InterPro" id="IPR015375">
    <property type="entry name" value="NADH_PPase-like_N"/>
</dbReference>
<feature type="domain" description="Nudix hydrolase" evidence="10">
    <location>
        <begin position="255"/>
        <end position="383"/>
    </location>
</feature>
<dbReference type="Gene3D" id="3.90.79.20">
    <property type="match status" value="1"/>
</dbReference>
<proteinExistence type="inferred from homology"/>
<gene>
    <name evidence="11" type="ORF">PNOK_0530300</name>
</gene>
<reference evidence="11 12" key="1">
    <citation type="journal article" date="2017" name="Mol. Ecol.">
        <title>Comparative and population genomic landscape of Phellinus noxius: A hypervariable fungus causing root rot in trees.</title>
        <authorList>
            <person name="Chung C.L."/>
            <person name="Lee T.J."/>
            <person name="Akiba M."/>
            <person name="Lee H.H."/>
            <person name="Kuo T.H."/>
            <person name="Liu D."/>
            <person name="Ke H.M."/>
            <person name="Yokoi T."/>
            <person name="Roa M.B."/>
            <person name="Lu M.J."/>
            <person name="Chang Y.Y."/>
            <person name="Ann P.J."/>
            <person name="Tsai J.N."/>
            <person name="Chen C.Y."/>
            <person name="Tzean S.S."/>
            <person name="Ota Y."/>
            <person name="Hattori T."/>
            <person name="Sahashi N."/>
            <person name="Liou R.F."/>
            <person name="Kikuchi T."/>
            <person name="Tsai I.J."/>
        </authorList>
    </citation>
    <scope>NUCLEOTIDE SEQUENCE [LARGE SCALE GENOMIC DNA]</scope>
    <source>
        <strain evidence="11 12">FFPRI411160</strain>
    </source>
</reference>
<dbReference type="STRING" id="2282107.A0A286UFT3"/>
<evidence type="ECO:0000256" key="8">
    <source>
        <dbReference type="ARBA" id="ARBA00023027"/>
    </source>
</evidence>
<dbReference type="Pfam" id="PF09296">
    <property type="entry name" value="NUDIX-like"/>
    <property type="match status" value="1"/>
</dbReference>
<dbReference type="PROSITE" id="PS00893">
    <property type="entry name" value="NUDIX_BOX"/>
    <property type="match status" value="1"/>
</dbReference>
<name>A0A286UFT3_9AGAM</name>
<evidence type="ECO:0000256" key="6">
    <source>
        <dbReference type="ARBA" id="ARBA00022801"/>
    </source>
</evidence>
<keyword evidence="7" id="KW-0460">Magnesium</keyword>